<dbReference type="EMBL" id="LIAE01006820">
    <property type="protein sequence ID" value="PAV84755.1"/>
    <property type="molecule type" value="Genomic_DNA"/>
</dbReference>
<evidence type="ECO:0000313" key="1">
    <source>
        <dbReference type="EMBL" id="PAV84755.1"/>
    </source>
</evidence>
<reference evidence="1 2" key="1">
    <citation type="journal article" date="2017" name="Curr. Biol.">
        <title>Genome architecture and evolution of a unichromosomal asexual nematode.</title>
        <authorList>
            <person name="Fradin H."/>
            <person name="Zegar C."/>
            <person name="Gutwein M."/>
            <person name="Lucas J."/>
            <person name="Kovtun M."/>
            <person name="Corcoran D."/>
            <person name="Baugh L.R."/>
            <person name="Kiontke K."/>
            <person name="Gunsalus K."/>
            <person name="Fitch D.H."/>
            <person name="Piano F."/>
        </authorList>
    </citation>
    <scope>NUCLEOTIDE SEQUENCE [LARGE SCALE GENOMIC DNA]</scope>
    <source>
        <strain evidence="1">PF1309</strain>
    </source>
</reference>
<dbReference type="Proteomes" id="UP000218231">
    <property type="component" value="Unassembled WGS sequence"/>
</dbReference>
<sequence>MVMEKGAASMSKIPAAAAHATVSQCATASPMPDWNSLPGSFFSWLVGSPFAIAVGSGSRAHSNGGGAVALSQGEGAQATAMSNGGYAEAVAIGKKIHKLTKFLRVKIFLNGFGVK</sequence>
<gene>
    <name evidence="1" type="ORF">WR25_14619</name>
</gene>
<evidence type="ECO:0000313" key="2">
    <source>
        <dbReference type="Proteomes" id="UP000218231"/>
    </source>
</evidence>
<keyword evidence="2" id="KW-1185">Reference proteome</keyword>
<proteinExistence type="predicted"/>
<dbReference type="AlphaFoldDB" id="A0A2A2LF51"/>
<comment type="caution">
    <text evidence="1">The sequence shown here is derived from an EMBL/GenBank/DDBJ whole genome shotgun (WGS) entry which is preliminary data.</text>
</comment>
<name>A0A2A2LF51_9BILA</name>
<protein>
    <submittedName>
        <fullName evidence="1">Uncharacterized protein</fullName>
    </submittedName>
</protein>
<organism evidence="1 2">
    <name type="scientific">Diploscapter pachys</name>
    <dbReference type="NCBI Taxonomy" id="2018661"/>
    <lineage>
        <taxon>Eukaryota</taxon>
        <taxon>Metazoa</taxon>
        <taxon>Ecdysozoa</taxon>
        <taxon>Nematoda</taxon>
        <taxon>Chromadorea</taxon>
        <taxon>Rhabditida</taxon>
        <taxon>Rhabditina</taxon>
        <taxon>Rhabditomorpha</taxon>
        <taxon>Rhabditoidea</taxon>
        <taxon>Rhabditidae</taxon>
        <taxon>Diploscapter</taxon>
    </lineage>
</organism>
<accession>A0A2A2LF51</accession>